<dbReference type="EMBL" id="UINC01213333">
    <property type="protein sequence ID" value="SVE38056.1"/>
    <property type="molecule type" value="Genomic_DNA"/>
</dbReference>
<dbReference type="GO" id="GO:0008115">
    <property type="term" value="F:sarcosine oxidase activity"/>
    <property type="evidence" value="ECO:0007669"/>
    <property type="project" value="InterPro"/>
</dbReference>
<dbReference type="AlphaFoldDB" id="A0A383D0I1"/>
<dbReference type="Pfam" id="PF04267">
    <property type="entry name" value="SoxD"/>
    <property type="match status" value="1"/>
</dbReference>
<proteinExistence type="predicted"/>
<dbReference type="GO" id="GO:0046653">
    <property type="term" value="P:tetrahydrofolate metabolic process"/>
    <property type="evidence" value="ECO:0007669"/>
    <property type="project" value="InterPro"/>
</dbReference>
<name>A0A383D0I1_9ZZZZ</name>
<accession>A0A383D0I1</accession>
<sequence length="65" mass="7636">MNSEDLDDTAWGDYVFMRTNQKGVYYERWRHSHGCGRWFNAARSSTTHEILAIYRVGDAKPELPE</sequence>
<dbReference type="Gene3D" id="3.30.2270.10">
    <property type="entry name" value="Folate-binding superfamily"/>
    <property type="match status" value="1"/>
</dbReference>
<protein>
    <recommendedName>
        <fullName evidence="2">Sarcosine oxidase subunit delta</fullName>
    </recommendedName>
</protein>
<evidence type="ECO:0000313" key="1">
    <source>
        <dbReference type="EMBL" id="SVE38056.1"/>
    </source>
</evidence>
<dbReference type="InterPro" id="IPR038561">
    <property type="entry name" value="SoxD_sf"/>
</dbReference>
<organism evidence="1">
    <name type="scientific">marine metagenome</name>
    <dbReference type="NCBI Taxonomy" id="408172"/>
    <lineage>
        <taxon>unclassified sequences</taxon>
        <taxon>metagenomes</taxon>
        <taxon>ecological metagenomes</taxon>
    </lineage>
</organism>
<evidence type="ECO:0008006" key="2">
    <source>
        <dbReference type="Google" id="ProtNLM"/>
    </source>
</evidence>
<dbReference type="InterPro" id="IPR006279">
    <property type="entry name" value="SoxD"/>
</dbReference>
<reference evidence="1" key="1">
    <citation type="submission" date="2018-05" db="EMBL/GenBank/DDBJ databases">
        <authorList>
            <person name="Lanie J.A."/>
            <person name="Ng W.-L."/>
            <person name="Kazmierczak K.M."/>
            <person name="Andrzejewski T.M."/>
            <person name="Davidsen T.M."/>
            <person name="Wayne K.J."/>
            <person name="Tettelin H."/>
            <person name="Glass J.I."/>
            <person name="Rusch D."/>
            <person name="Podicherti R."/>
            <person name="Tsui H.-C.T."/>
            <person name="Winkler M.E."/>
        </authorList>
    </citation>
    <scope>NUCLEOTIDE SEQUENCE</scope>
</reference>
<gene>
    <name evidence="1" type="ORF">METZ01_LOCUS490910</name>
</gene>